<protein>
    <submittedName>
        <fullName evidence="2">Uncharacterized protein</fullName>
    </submittedName>
</protein>
<keyword evidence="3" id="KW-1185">Reference proteome</keyword>
<evidence type="ECO:0000313" key="3">
    <source>
        <dbReference type="Proteomes" id="UP001153069"/>
    </source>
</evidence>
<dbReference type="Proteomes" id="UP001153069">
    <property type="component" value="Unassembled WGS sequence"/>
</dbReference>
<gene>
    <name evidence="2" type="ORF">SEMRO_210_G087520.1</name>
</gene>
<feature type="region of interest" description="Disordered" evidence="1">
    <location>
        <begin position="327"/>
        <end position="351"/>
    </location>
</feature>
<feature type="compositionally biased region" description="Low complexity" evidence="1">
    <location>
        <begin position="333"/>
        <end position="348"/>
    </location>
</feature>
<feature type="compositionally biased region" description="Basic residues" evidence="1">
    <location>
        <begin position="59"/>
        <end position="76"/>
    </location>
</feature>
<feature type="compositionally biased region" description="Basic and acidic residues" evidence="1">
    <location>
        <begin position="136"/>
        <end position="150"/>
    </location>
</feature>
<dbReference type="AlphaFoldDB" id="A0A9N8H898"/>
<dbReference type="EMBL" id="CAICTM010000209">
    <property type="protein sequence ID" value="CAB9504821.1"/>
    <property type="molecule type" value="Genomic_DNA"/>
</dbReference>
<evidence type="ECO:0000313" key="2">
    <source>
        <dbReference type="EMBL" id="CAB9504821.1"/>
    </source>
</evidence>
<name>A0A9N8H898_9STRA</name>
<organism evidence="2 3">
    <name type="scientific">Seminavis robusta</name>
    <dbReference type="NCBI Taxonomy" id="568900"/>
    <lineage>
        <taxon>Eukaryota</taxon>
        <taxon>Sar</taxon>
        <taxon>Stramenopiles</taxon>
        <taxon>Ochrophyta</taxon>
        <taxon>Bacillariophyta</taxon>
        <taxon>Bacillariophyceae</taxon>
        <taxon>Bacillariophycidae</taxon>
        <taxon>Naviculales</taxon>
        <taxon>Naviculaceae</taxon>
        <taxon>Seminavis</taxon>
    </lineage>
</organism>
<evidence type="ECO:0000256" key="1">
    <source>
        <dbReference type="SAM" id="MobiDB-lite"/>
    </source>
</evidence>
<feature type="region of interest" description="Disordered" evidence="1">
    <location>
        <begin position="50"/>
        <end position="173"/>
    </location>
</feature>
<accession>A0A9N8H898</accession>
<proteinExistence type="predicted"/>
<feature type="region of interest" description="Disordered" evidence="1">
    <location>
        <begin position="242"/>
        <end position="271"/>
    </location>
</feature>
<comment type="caution">
    <text evidence="2">The sequence shown here is derived from an EMBL/GenBank/DDBJ whole genome shotgun (WGS) entry which is preliminary data.</text>
</comment>
<sequence length="370" mass="40589">MDGSGLISRPATRRIRRISLCTKNTNTSSDEDEDTFMEYGSPVYVGADPVMKKSTRDLRNKKKKKKEEKVIPKRASKSCLQPRTRKSAVTKISISDTPKVPCRKPSNPSFGDSSVSHGDLNTSGSYVVMTRSRSRQTMDSHPREPSRKDSIPSNLQAAASVPGEAPCMPQRKASNPFFQGLSQQGRPMTRSLSKLQLSFSLSAPSPPTRKKSIPEFQMTQMAPSLPQRQASFLEGGLLDSCSGTGSDGPMTRSRSKLQMGHSHLGAPNVPTRKESIPEFQMMQPAMPPQRKASDPFMRGGLVTPSIQPNVAVAGPATQALRMYLQADTPPPQQQSNNSNNNDNKIQPSLGGLYNKTVSFRDLEWDKLSLL</sequence>
<feature type="compositionally biased region" description="Polar residues" evidence="1">
    <location>
        <begin position="106"/>
        <end position="125"/>
    </location>
</feature>
<reference evidence="2" key="1">
    <citation type="submission" date="2020-06" db="EMBL/GenBank/DDBJ databases">
        <authorList>
            <consortium name="Plant Systems Biology data submission"/>
        </authorList>
    </citation>
    <scope>NUCLEOTIDE SEQUENCE</scope>
    <source>
        <strain evidence="2">D6</strain>
    </source>
</reference>